<keyword evidence="1" id="KW-0472">Membrane</keyword>
<proteinExistence type="predicted"/>
<dbReference type="Proteomes" id="UP000321938">
    <property type="component" value="Unassembled WGS sequence"/>
</dbReference>
<evidence type="ECO:0000313" key="2">
    <source>
        <dbReference type="EMBL" id="TXE15938.1"/>
    </source>
</evidence>
<dbReference type="STRING" id="1123037.GCA_000425305_03053"/>
<name>A0A5C7BBA0_9FLAO</name>
<evidence type="ECO:0000313" key="3">
    <source>
        <dbReference type="Proteomes" id="UP000321938"/>
    </source>
</evidence>
<evidence type="ECO:0000256" key="1">
    <source>
        <dbReference type="SAM" id="Phobius"/>
    </source>
</evidence>
<keyword evidence="3" id="KW-1185">Reference proteome</keyword>
<reference evidence="2 3" key="1">
    <citation type="submission" date="2019-08" db="EMBL/GenBank/DDBJ databases">
        <title>Genome of Psychroserpens burtonensis ACAM 167.</title>
        <authorList>
            <person name="Bowman J.P."/>
        </authorList>
    </citation>
    <scope>NUCLEOTIDE SEQUENCE [LARGE SCALE GENOMIC DNA]</scope>
    <source>
        <strain evidence="2 3">ACAM 167</strain>
    </source>
</reference>
<dbReference type="EMBL" id="VOSB01000022">
    <property type="protein sequence ID" value="TXE15938.1"/>
    <property type="molecule type" value="Genomic_DNA"/>
</dbReference>
<keyword evidence="1" id="KW-1133">Transmembrane helix</keyword>
<comment type="caution">
    <text evidence="2">The sequence shown here is derived from an EMBL/GenBank/DDBJ whole genome shotgun (WGS) entry which is preliminary data.</text>
</comment>
<feature type="transmembrane region" description="Helical" evidence="1">
    <location>
        <begin position="12"/>
        <end position="30"/>
    </location>
</feature>
<accession>A0A5C7BBA0</accession>
<organism evidence="2 3">
    <name type="scientific">Psychroserpens burtonensis</name>
    <dbReference type="NCBI Taxonomy" id="49278"/>
    <lineage>
        <taxon>Bacteria</taxon>
        <taxon>Pseudomonadati</taxon>
        <taxon>Bacteroidota</taxon>
        <taxon>Flavobacteriia</taxon>
        <taxon>Flavobacteriales</taxon>
        <taxon>Flavobacteriaceae</taxon>
        <taxon>Psychroserpens</taxon>
    </lineage>
</organism>
<dbReference type="OrthoDB" id="821805at2"/>
<gene>
    <name evidence="2" type="ORF">ES692_14370</name>
</gene>
<sequence length="63" mass="7239">MEKNKTSKYLKYAAGEIVLVVIGILIALNVSSWNTTRLEENSISNYYNRLIVELDQETENAKF</sequence>
<dbReference type="AlphaFoldDB" id="A0A5C7BBA0"/>
<dbReference type="Pfam" id="PF19578">
    <property type="entry name" value="DUF6090"/>
    <property type="match status" value="1"/>
</dbReference>
<dbReference type="RefSeq" id="WP_147231940.1">
    <property type="nucleotide sequence ID" value="NZ_VOSB01000022.1"/>
</dbReference>
<keyword evidence="1" id="KW-0812">Transmembrane</keyword>
<dbReference type="InterPro" id="IPR045749">
    <property type="entry name" value="DUF6090"/>
</dbReference>
<protein>
    <submittedName>
        <fullName evidence="2">Uncharacterized protein</fullName>
    </submittedName>
</protein>